<dbReference type="AlphaFoldDB" id="A0A0N5B0G2"/>
<evidence type="ECO:0000256" key="2">
    <source>
        <dbReference type="SAM" id="Phobius"/>
    </source>
</evidence>
<keyword evidence="3" id="KW-1185">Reference proteome</keyword>
<keyword evidence="2" id="KW-1133">Transmembrane helix</keyword>
<evidence type="ECO:0000313" key="4">
    <source>
        <dbReference type="WBParaSite" id="SMUV_0001076401-mRNA-1"/>
    </source>
</evidence>
<keyword evidence="2" id="KW-0812">Transmembrane</keyword>
<keyword evidence="2" id="KW-0472">Membrane</keyword>
<organism evidence="3 4">
    <name type="scientific">Syphacia muris</name>
    <dbReference type="NCBI Taxonomy" id="451379"/>
    <lineage>
        <taxon>Eukaryota</taxon>
        <taxon>Metazoa</taxon>
        <taxon>Ecdysozoa</taxon>
        <taxon>Nematoda</taxon>
        <taxon>Chromadorea</taxon>
        <taxon>Rhabditida</taxon>
        <taxon>Spirurina</taxon>
        <taxon>Oxyuridomorpha</taxon>
        <taxon>Oxyuroidea</taxon>
        <taxon>Oxyuridae</taxon>
        <taxon>Syphacia</taxon>
    </lineage>
</organism>
<reference evidence="4" key="1">
    <citation type="submission" date="2017-02" db="UniProtKB">
        <authorList>
            <consortium name="WormBaseParasite"/>
        </authorList>
    </citation>
    <scope>IDENTIFICATION</scope>
</reference>
<accession>A0A0N5B0G2</accession>
<name>A0A0N5B0G2_9BILA</name>
<sequence length="216" mass="23825">MSVDKTIEELSSTLSQLGRLVGHINSQVVDITSRINITLDTFDSSVSNIATDARAVTSQVAATVSQVPNAWVFYLLFITLIIVFILLSIILTINLITKCHAIYLLIRNQNGSVSDNLRTSSLPLYDESKPIVMSQSPGQQRPEKNVNQIAIQMEYEPRRAGFSTATNGDLRSRDGSTLTDDDYGRHLYQRRQADSGGRYDVQAAVALPYTSRGADV</sequence>
<proteinExistence type="predicted"/>
<dbReference type="WBParaSite" id="SMUV_0001076401-mRNA-1">
    <property type="protein sequence ID" value="SMUV_0001076401-mRNA-1"/>
    <property type="gene ID" value="SMUV_0001076401"/>
</dbReference>
<dbReference type="Proteomes" id="UP000046393">
    <property type="component" value="Unplaced"/>
</dbReference>
<feature type="transmembrane region" description="Helical" evidence="2">
    <location>
        <begin position="71"/>
        <end position="97"/>
    </location>
</feature>
<feature type="region of interest" description="Disordered" evidence="1">
    <location>
        <begin position="162"/>
        <end position="184"/>
    </location>
</feature>
<evidence type="ECO:0000313" key="3">
    <source>
        <dbReference type="Proteomes" id="UP000046393"/>
    </source>
</evidence>
<protein>
    <submittedName>
        <fullName evidence="4">t-SNARE coiled-coil homology domain-containing protein</fullName>
    </submittedName>
</protein>
<evidence type="ECO:0000256" key="1">
    <source>
        <dbReference type="SAM" id="MobiDB-lite"/>
    </source>
</evidence>